<keyword evidence="9" id="KW-1185">Reference proteome</keyword>
<comment type="caution">
    <text evidence="8">The sequence shown here is derived from an EMBL/GenBank/DDBJ whole genome shotgun (WGS) entry which is preliminary data.</text>
</comment>
<sequence>MSGRRAGRPACGHARPRRIRIEGPIRLDRVTSQGIHTARPSRAAALATAVLLALAGAVVTASPASAHDELLGSDPAAGSTVEALPAELTLTFSGVIAPDEGASEVQVTDAEGTTLTDGTPSAQDNVLTQPLAAEGLGGEASGLITVLWKVVSSDGHPISGEFSFTVTGAPAPAPTGTTEPAPAPTESAAPSESPTTQATPSAAPAADEGSSALPWIILGLIAAAVVGGVTYLLVSRSRRERALAEGARGGAQPGSEPPADR</sequence>
<dbReference type="InterPro" id="IPR032694">
    <property type="entry name" value="CopC/D"/>
</dbReference>
<evidence type="ECO:0000313" key="9">
    <source>
        <dbReference type="Proteomes" id="UP001429745"/>
    </source>
</evidence>
<protein>
    <submittedName>
        <fullName evidence="8">Copper resistance protein CopC</fullName>
    </submittedName>
</protein>
<dbReference type="SUPFAM" id="SSF81296">
    <property type="entry name" value="E set domains"/>
    <property type="match status" value="1"/>
</dbReference>
<keyword evidence="2" id="KW-0479">Metal-binding</keyword>
<dbReference type="InterPro" id="IPR014756">
    <property type="entry name" value="Ig_E-set"/>
</dbReference>
<evidence type="ECO:0000313" key="8">
    <source>
        <dbReference type="EMBL" id="NLP85926.1"/>
    </source>
</evidence>
<evidence type="ECO:0000256" key="6">
    <source>
        <dbReference type="SAM" id="Phobius"/>
    </source>
</evidence>
<reference evidence="8 9" key="1">
    <citation type="submission" date="2020-04" db="EMBL/GenBank/DDBJ databases">
        <title>CFH 90308 Microbacterium sp.</title>
        <authorList>
            <person name="Nie G."/>
            <person name="Ming H."/>
            <person name="Xia T."/>
        </authorList>
    </citation>
    <scope>NUCLEOTIDE SEQUENCE [LARGE SCALE GENOMIC DNA]</scope>
    <source>
        <strain evidence="8 9">CFH 90308</strain>
    </source>
</reference>
<gene>
    <name evidence="8" type="ORF">HF576_19010</name>
</gene>
<evidence type="ECO:0000256" key="2">
    <source>
        <dbReference type="ARBA" id="ARBA00022723"/>
    </source>
</evidence>
<dbReference type="Gene3D" id="2.60.40.1220">
    <property type="match status" value="1"/>
</dbReference>
<keyword evidence="6" id="KW-0472">Membrane</keyword>
<comment type="subcellular location">
    <subcellularLocation>
        <location evidence="1">Cell envelope</location>
    </subcellularLocation>
</comment>
<dbReference type="PANTHER" id="PTHR34820">
    <property type="entry name" value="INNER MEMBRANE PROTEIN YEBZ"/>
    <property type="match status" value="1"/>
</dbReference>
<evidence type="ECO:0000256" key="3">
    <source>
        <dbReference type="ARBA" id="ARBA00022729"/>
    </source>
</evidence>
<organism evidence="8 9">
    <name type="scientific">Microbacterium salsuginis</name>
    <dbReference type="NCBI Taxonomy" id="2722803"/>
    <lineage>
        <taxon>Bacteria</taxon>
        <taxon>Bacillati</taxon>
        <taxon>Actinomycetota</taxon>
        <taxon>Actinomycetes</taxon>
        <taxon>Micrococcales</taxon>
        <taxon>Microbacteriaceae</taxon>
        <taxon>Microbacterium</taxon>
    </lineage>
</organism>
<dbReference type="Proteomes" id="UP001429745">
    <property type="component" value="Unassembled WGS sequence"/>
</dbReference>
<feature type="region of interest" description="Disordered" evidence="5">
    <location>
        <begin position="162"/>
        <end position="207"/>
    </location>
</feature>
<evidence type="ECO:0000256" key="1">
    <source>
        <dbReference type="ARBA" id="ARBA00004196"/>
    </source>
</evidence>
<feature type="domain" description="CopC" evidence="7">
    <location>
        <begin position="67"/>
        <end position="166"/>
    </location>
</feature>
<evidence type="ECO:0000259" key="7">
    <source>
        <dbReference type="Pfam" id="PF04234"/>
    </source>
</evidence>
<dbReference type="InterPro" id="IPR007348">
    <property type="entry name" value="CopC_dom"/>
</dbReference>
<name>A0ABX1KKN3_9MICO</name>
<feature type="region of interest" description="Disordered" evidence="5">
    <location>
        <begin position="241"/>
        <end position="261"/>
    </location>
</feature>
<feature type="compositionally biased region" description="Low complexity" evidence="5">
    <location>
        <begin position="167"/>
        <end position="206"/>
    </location>
</feature>
<accession>A0ABX1KKN3</accession>
<keyword evidence="6" id="KW-1133">Transmembrane helix</keyword>
<keyword evidence="6" id="KW-0812">Transmembrane</keyword>
<dbReference type="PANTHER" id="PTHR34820:SF4">
    <property type="entry name" value="INNER MEMBRANE PROTEIN YEBZ"/>
    <property type="match status" value="1"/>
</dbReference>
<dbReference type="Pfam" id="PF04234">
    <property type="entry name" value="CopC"/>
    <property type="match status" value="1"/>
</dbReference>
<evidence type="ECO:0000256" key="5">
    <source>
        <dbReference type="SAM" id="MobiDB-lite"/>
    </source>
</evidence>
<dbReference type="EMBL" id="JABACI010000006">
    <property type="protein sequence ID" value="NLP85926.1"/>
    <property type="molecule type" value="Genomic_DNA"/>
</dbReference>
<dbReference type="InterPro" id="IPR014755">
    <property type="entry name" value="Cu-Rt/internalin_Ig-like"/>
</dbReference>
<keyword evidence="4" id="KW-0186">Copper</keyword>
<proteinExistence type="predicted"/>
<keyword evidence="3" id="KW-0732">Signal</keyword>
<feature type="transmembrane region" description="Helical" evidence="6">
    <location>
        <begin position="212"/>
        <end position="234"/>
    </location>
</feature>
<evidence type="ECO:0000256" key="4">
    <source>
        <dbReference type="ARBA" id="ARBA00023008"/>
    </source>
</evidence>